<name>A0A4Z0YJB8_9FIRM</name>
<dbReference type="Pfam" id="PF17853">
    <property type="entry name" value="GGDEF_2"/>
    <property type="match status" value="1"/>
</dbReference>
<evidence type="ECO:0000256" key="5">
    <source>
        <dbReference type="ARBA" id="ARBA00023012"/>
    </source>
</evidence>
<protein>
    <recommendedName>
        <fullName evidence="2">Stage 0 sporulation protein A homolog</fullName>
    </recommendedName>
</protein>
<dbReference type="InterPro" id="IPR001789">
    <property type="entry name" value="Sig_transdc_resp-reg_receiver"/>
</dbReference>
<sequence>MHRLLIVDDDEILRTGIEKNIDWRGNGIEVVGTASNGRECMAMLETALPQIVLTDIKMPFMDGIQLSEAIYHLYPNIKIVLLTAYNDFEYAKKALSFKVCDYVMKYENNDMILAAVKKAASEYDKVKYNRDILQRSSQLLKNHFFQVLVQQPYDEWKIRQLMRQAKLDFTSPGFQIICFQITAGQNETGAVFWKNEELCEQYGSLFVDCIKNENRKGYGFILKEQLNVLLNADTVPAEEDILSVIQGIEKVLNVSICAGVGNFYTGLEKIAQSYQEAAQALLQNIEYPDSSHRKLSYYSEHPDTWNSQYMVLKTIKQYVEENFGNQQLSLNVIAKEVHLTPNYLSSLFKKYCQINIIDYITKIRIAKAKELLKSTDLKVYMVAEYVGYTNSQYFSVLFKKSTGMTPFEYRQKNFHEKDSEPTGGNPLSGGFLSPASPAVRG</sequence>
<dbReference type="InterPro" id="IPR020449">
    <property type="entry name" value="Tscrpt_reg_AraC-type_HTH"/>
</dbReference>
<evidence type="ECO:0000256" key="3">
    <source>
        <dbReference type="ARBA" id="ARBA00022490"/>
    </source>
</evidence>
<dbReference type="PROSITE" id="PS50110">
    <property type="entry name" value="RESPONSE_REGULATORY"/>
    <property type="match status" value="1"/>
</dbReference>
<dbReference type="GO" id="GO:0003700">
    <property type="term" value="F:DNA-binding transcription factor activity"/>
    <property type="evidence" value="ECO:0007669"/>
    <property type="project" value="InterPro"/>
</dbReference>
<dbReference type="GO" id="GO:0000160">
    <property type="term" value="P:phosphorelay signal transduction system"/>
    <property type="evidence" value="ECO:0007669"/>
    <property type="project" value="UniProtKB-KW"/>
</dbReference>
<dbReference type="Pfam" id="PF12833">
    <property type="entry name" value="HTH_18"/>
    <property type="match status" value="1"/>
</dbReference>
<evidence type="ECO:0000256" key="2">
    <source>
        <dbReference type="ARBA" id="ARBA00018672"/>
    </source>
</evidence>
<evidence type="ECO:0000256" key="7">
    <source>
        <dbReference type="ARBA" id="ARBA00023125"/>
    </source>
</evidence>
<dbReference type="Gene3D" id="3.40.50.2300">
    <property type="match status" value="1"/>
</dbReference>
<evidence type="ECO:0000256" key="1">
    <source>
        <dbReference type="ARBA" id="ARBA00004496"/>
    </source>
</evidence>
<dbReference type="GO" id="GO:0005737">
    <property type="term" value="C:cytoplasm"/>
    <property type="evidence" value="ECO:0007669"/>
    <property type="project" value="UniProtKB-SubCell"/>
</dbReference>
<dbReference type="InterPro" id="IPR051552">
    <property type="entry name" value="HptR"/>
</dbReference>
<dbReference type="Gene3D" id="1.10.10.60">
    <property type="entry name" value="Homeodomain-like"/>
    <property type="match status" value="2"/>
</dbReference>
<evidence type="ECO:0000256" key="11">
    <source>
        <dbReference type="SAM" id="MobiDB-lite"/>
    </source>
</evidence>
<evidence type="ECO:0000256" key="6">
    <source>
        <dbReference type="ARBA" id="ARBA00023015"/>
    </source>
</evidence>
<evidence type="ECO:0000256" key="9">
    <source>
        <dbReference type="ARBA" id="ARBA00024867"/>
    </source>
</evidence>
<keyword evidence="7" id="KW-0238">DNA-binding</keyword>
<feature type="domain" description="HTH araC/xylS-type" evidence="12">
    <location>
        <begin position="313"/>
        <end position="412"/>
    </location>
</feature>
<dbReference type="Proteomes" id="UP000297714">
    <property type="component" value="Unassembled WGS sequence"/>
</dbReference>
<dbReference type="InterPro" id="IPR018062">
    <property type="entry name" value="HTH_AraC-typ_CS"/>
</dbReference>
<dbReference type="PANTHER" id="PTHR42713">
    <property type="entry name" value="HISTIDINE KINASE-RELATED"/>
    <property type="match status" value="1"/>
</dbReference>
<keyword evidence="3" id="KW-0963">Cytoplasm</keyword>
<dbReference type="PRINTS" id="PR00032">
    <property type="entry name" value="HTHARAC"/>
</dbReference>
<evidence type="ECO:0000313" key="15">
    <source>
        <dbReference type="Proteomes" id="UP000297714"/>
    </source>
</evidence>
<dbReference type="SMART" id="SM00448">
    <property type="entry name" value="REC"/>
    <property type="match status" value="1"/>
</dbReference>
<dbReference type="PROSITE" id="PS00041">
    <property type="entry name" value="HTH_ARAC_FAMILY_1"/>
    <property type="match status" value="1"/>
</dbReference>
<dbReference type="InterPro" id="IPR041522">
    <property type="entry name" value="CdaR_GGDEF"/>
</dbReference>
<evidence type="ECO:0000259" key="12">
    <source>
        <dbReference type="PROSITE" id="PS01124"/>
    </source>
</evidence>
<keyword evidence="15" id="KW-1185">Reference proteome</keyword>
<reference evidence="14 15" key="1">
    <citation type="submission" date="2019-04" db="EMBL/GenBank/DDBJ databases">
        <authorList>
            <person name="Poehlein A."/>
            <person name="Bengelsdorf F.R."/>
            <person name="Duerre P."/>
            <person name="Daniel R."/>
        </authorList>
    </citation>
    <scope>NUCLEOTIDE SEQUENCE [LARGE SCALE GENOMIC DNA]</scope>
    <source>
        <strain evidence="14 15">BS-1</strain>
    </source>
</reference>
<dbReference type="InterPro" id="IPR011006">
    <property type="entry name" value="CheY-like_superfamily"/>
</dbReference>
<evidence type="ECO:0000256" key="4">
    <source>
        <dbReference type="ARBA" id="ARBA00022553"/>
    </source>
</evidence>
<dbReference type="PROSITE" id="PS01124">
    <property type="entry name" value="HTH_ARAC_FAMILY_2"/>
    <property type="match status" value="1"/>
</dbReference>
<keyword evidence="5" id="KW-0902">Two-component regulatory system</keyword>
<comment type="subcellular location">
    <subcellularLocation>
        <location evidence="1">Cytoplasm</location>
    </subcellularLocation>
</comment>
<dbReference type="InterPro" id="IPR018060">
    <property type="entry name" value="HTH_AraC"/>
</dbReference>
<dbReference type="SUPFAM" id="SSF52172">
    <property type="entry name" value="CheY-like"/>
    <property type="match status" value="1"/>
</dbReference>
<evidence type="ECO:0000313" key="14">
    <source>
        <dbReference type="EMBL" id="TGJ76972.1"/>
    </source>
</evidence>
<dbReference type="SMART" id="SM00342">
    <property type="entry name" value="HTH_ARAC"/>
    <property type="match status" value="1"/>
</dbReference>
<gene>
    <name evidence="14" type="ORF">CAGA_10450</name>
</gene>
<evidence type="ECO:0000256" key="8">
    <source>
        <dbReference type="ARBA" id="ARBA00023163"/>
    </source>
</evidence>
<keyword evidence="4 10" id="KW-0597">Phosphoprotein</keyword>
<dbReference type="Pfam" id="PF00072">
    <property type="entry name" value="Response_reg"/>
    <property type="match status" value="1"/>
</dbReference>
<dbReference type="InterPro" id="IPR009057">
    <property type="entry name" value="Homeodomain-like_sf"/>
</dbReference>
<proteinExistence type="predicted"/>
<dbReference type="OrthoDB" id="9794370at2"/>
<accession>A0A4Z0YJB8</accession>
<feature type="modified residue" description="4-aspartylphosphate" evidence="10">
    <location>
        <position position="55"/>
    </location>
</feature>
<dbReference type="PANTHER" id="PTHR42713:SF3">
    <property type="entry name" value="TRANSCRIPTIONAL REGULATORY PROTEIN HPTR"/>
    <property type="match status" value="1"/>
</dbReference>
<feature type="region of interest" description="Disordered" evidence="11">
    <location>
        <begin position="415"/>
        <end position="441"/>
    </location>
</feature>
<dbReference type="SUPFAM" id="SSF46689">
    <property type="entry name" value="Homeodomain-like"/>
    <property type="match status" value="1"/>
</dbReference>
<dbReference type="CDD" id="cd17536">
    <property type="entry name" value="REC_YesN-like"/>
    <property type="match status" value="1"/>
</dbReference>
<keyword evidence="8" id="KW-0804">Transcription</keyword>
<dbReference type="AlphaFoldDB" id="A0A4Z0YJB8"/>
<evidence type="ECO:0000256" key="10">
    <source>
        <dbReference type="PROSITE-ProRule" id="PRU00169"/>
    </source>
</evidence>
<keyword evidence="6" id="KW-0805">Transcription regulation</keyword>
<comment type="caution">
    <text evidence="14">The sequence shown here is derived from an EMBL/GenBank/DDBJ whole genome shotgun (WGS) entry which is preliminary data.</text>
</comment>
<organism evidence="14 15">
    <name type="scientific">Caproiciproducens galactitolivorans</name>
    <dbReference type="NCBI Taxonomy" id="642589"/>
    <lineage>
        <taxon>Bacteria</taxon>
        <taxon>Bacillati</taxon>
        <taxon>Bacillota</taxon>
        <taxon>Clostridia</taxon>
        <taxon>Eubacteriales</taxon>
        <taxon>Acutalibacteraceae</taxon>
        <taxon>Caproiciproducens</taxon>
    </lineage>
</organism>
<comment type="function">
    <text evidence="9">May play the central regulatory role in sporulation. It may be an element of the effector pathway responsible for the activation of sporulation genes in response to nutritional stress. Spo0A may act in concert with spo0H (a sigma factor) to control the expression of some genes that are critical to the sporulation process.</text>
</comment>
<dbReference type="EMBL" id="SRMQ01000003">
    <property type="protein sequence ID" value="TGJ76972.1"/>
    <property type="molecule type" value="Genomic_DNA"/>
</dbReference>
<feature type="domain" description="Response regulatory" evidence="13">
    <location>
        <begin position="3"/>
        <end position="120"/>
    </location>
</feature>
<dbReference type="RefSeq" id="WP_135658495.1">
    <property type="nucleotide sequence ID" value="NZ_SRMQ01000003.1"/>
</dbReference>
<evidence type="ECO:0000259" key="13">
    <source>
        <dbReference type="PROSITE" id="PS50110"/>
    </source>
</evidence>
<dbReference type="GO" id="GO:0043565">
    <property type="term" value="F:sequence-specific DNA binding"/>
    <property type="evidence" value="ECO:0007669"/>
    <property type="project" value="InterPro"/>
</dbReference>